<feature type="non-terminal residue" evidence="2">
    <location>
        <position position="119"/>
    </location>
</feature>
<dbReference type="EMBL" id="JAUDFV010000166">
    <property type="protein sequence ID" value="KAL2712546.1"/>
    <property type="molecule type" value="Genomic_DNA"/>
</dbReference>
<keyword evidence="1" id="KW-0812">Transmembrane</keyword>
<feature type="transmembrane region" description="Helical" evidence="1">
    <location>
        <begin position="86"/>
        <end position="109"/>
    </location>
</feature>
<gene>
    <name evidence="2" type="ORF">V1478_018069</name>
</gene>
<evidence type="ECO:0000256" key="1">
    <source>
        <dbReference type="SAM" id="Phobius"/>
    </source>
</evidence>
<keyword evidence="3" id="KW-1185">Reference proteome</keyword>
<name>A0ABD1ZW01_VESSQ</name>
<protein>
    <submittedName>
        <fullName evidence="2">Uncharacterized protein</fullName>
    </submittedName>
</protein>
<comment type="caution">
    <text evidence="2">The sequence shown here is derived from an EMBL/GenBank/DDBJ whole genome shotgun (WGS) entry which is preliminary data.</text>
</comment>
<dbReference type="AlphaFoldDB" id="A0ABD1ZW01"/>
<proteinExistence type="predicted"/>
<keyword evidence="1" id="KW-0472">Membrane</keyword>
<accession>A0ABD1ZW01</accession>
<feature type="non-terminal residue" evidence="2">
    <location>
        <position position="1"/>
    </location>
</feature>
<sequence>VSNSCRRVLWKRARRSLQFLVTTSTTTTTTTTRGCKRGFHYNQENRRCREKKDRLDDFRKCKRCTGRRKRRRRRRRRRKRIRSRRACFCFATLELQIARIIIVACYWTCRVPSIRVSFL</sequence>
<reference evidence="2 3" key="1">
    <citation type="journal article" date="2024" name="Ann. Entomol. Soc. Am.">
        <title>Genomic analyses of the southern and eastern yellowjacket wasps (Hymenoptera: Vespidae) reveal evolutionary signatures of social life.</title>
        <authorList>
            <person name="Catto M.A."/>
            <person name="Caine P.B."/>
            <person name="Orr S.E."/>
            <person name="Hunt B.G."/>
            <person name="Goodisman M.A.D."/>
        </authorList>
    </citation>
    <scope>NUCLEOTIDE SEQUENCE [LARGE SCALE GENOMIC DNA]</scope>
    <source>
        <strain evidence="2">233</strain>
        <tissue evidence="2">Head and thorax</tissue>
    </source>
</reference>
<organism evidence="2 3">
    <name type="scientific">Vespula squamosa</name>
    <name type="common">Southern yellow jacket</name>
    <name type="synonym">Wasp</name>
    <dbReference type="NCBI Taxonomy" id="30214"/>
    <lineage>
        <taxon>Eukaryota</taxon>
        <taxon>Metazoa</taxon>
        <taxon>Ecdysozoa</taxon>
        <taxon>Arthropoda</taxon>
        <taxon>Hexapoda</taxon>
        <taxon>Insecta</taxon>
        <taxon>Pterygota</taxon>
        <taxon>Neoptera</taxon>
        <taxon>Endopterygota</taxon>
        <taxon>Hymenoptera</taxon>
        <taxon>Apocrita</taxon>
        <taxon>Aculeata</taxon>
        <taxon>Vespoidea</taxon>
        <taxon>Vespidae</taxon>
        <taxon>Vespinae</taxon>
        <taxon>Vespula</taxon>
    </lineage>
</organism>
<evidence type="ECO:0000313" key="3">
    <source>
        <dbReference type="Proteomes" id="UP001607302"/>
    </source>
</evidence>
<evidence type="ECO:0000313" key="2">
    <source>
        <dbReference type="EMBL" id="KAL2712546.1"/>
    </source>
</evidence>
<keyword evidence="1" id="KW-1133">Transmembrane helix</keyword>
<dbReference type="Proteomes" id="UP001607302">
    <property type="component" value="Unassembled WGS sequence"/>
</dbReference>